<dbReference type="Proteomes" id="UP000018208">
    <property type="component" value="Unassembled WGS sequence"/>
</dbReference>
<proteinExistence type="predicted"/>
<reference evidence="3" key="2">
    <citation type="submission" date="2020-12" db="EMBL/GenBank/DDBJ databases">
        <title>New Spironucleus salmonicida genome in near-complete chromosomes.</title>
        <authorList>
            <person name="Xu F."/>
            <person name="Kurt Z."/>
            <person name="Jimenez-Gonzalez A."/>
            <person name="Astvaldsson A."/>
            <person name="Andersson J.O."/>
            <person name="Svard S.G."/>
        </authorList>
    </citation>
    <scope>NUCLEOTIDE SEQUENCE</scope>
    <source>
        <strain evidence="3">ATCC 50377</strain>
    </source>
</reference>
<accession>V6LQR8</accession>
<reference evidence="2 3" key="1">
    <citation type="journal article" date="2014" name="PLoS Genet.">
        <title>The Genome of Spironucleus salmonicida Highlights a Fish Pathogen Adapted to Fluctuating Environments.</title>
        <authorList>
            <person name="Xu F."/>
            <person name="Jerlstrom-Hultqvist J."/>
            <person name="Einarsson E."/>
            <person name="Astvaldsson A."/>
            <person name="Svard S.G."/>
            <person name="Andersson J.O."/>
        </authorList>
    </citation>
    <scope>NUCLEOTIDE SEQUENCE</scope>
    <source>
        <strain evidence="3">ATCC 50377</strain>
    </source>
</reference>
<protein>
    <submittedName>
        <fullName evidence="2">Uncharacterized protein</fullName>
    </submittedName>
</protein>
<keyword evidence="4" id="KW-1185">Reference proteome</keyword>
<gene>
    <name evidence="2" type="ORF">SS50377_17256</name>
    <name evidence="3" type="ORF">SS50377_25046</name>
</gene>
<dbReference type="EMBL" id="KI546146">
    <property type="protein sequence ID" value="EST43099.1"/>
    <property type="molecule type" value="Genomic_DNA"/>
</dbReference>
<sequence>MQRALSIPQLSDIEPILNLHCKVATKCYIESIQGRNLPQDAVKALKDIYHQVNDCCPHCVEIYRKYIYTEMSNNNYSNVGDSAIQFELTRLQKNQANRSQNMTIDLLSDDDNIQSTEVQNLKNELKITLLALAKAEGNTLQNLPQLDQIKTFEQSLAQKDIQLKTQHANFAKEIDILQKQLLSQTASQSLENECQILQKQLQEVQQQSSKQQQKYQDDIQTQNQQLTLKSEEVQKLSFQVQQLTKTKQVSVKQIEIDNQRIFELEAQISGNYTKEQQVELNQTQSQSKIQKLEQDLLKVQNGCQSLRTQAENFSKQAKVAQKELDSKNEKVIDLEKEISEKTQILLKIKQENQEKTELLQNSQQAVEVLQRQNNQLHREMDIVKEQLVDLQELNTKTNRDIDAQQQNFQQTIKQKSDDQVKIAELQREISQVQIQMNELLESKVSEVEQTKKQAESELKQLNMHISTLKSTIQQNQIDIDLLKDQQDNTEKQLKAQNLQTQSQTTDEILQFKNKIEELQQNNIQLESKLQYSQEQIASVKVQPQVDNNSNELMSLKLQNDELRNEKIELIEQIEQLQAAIDVLG</sequence>
<organism evidence="2">
    <name type="scientific">Spironucleus salmonicida</name>
    <dbReference type="NCBI Taxonomy" id="348837"/>
    <lineage>
        <taxon>Eukaryota</taxon>
        <taxon>Metamonada</taxon>
        <taxon>Diplomonadida</taxon>
        <taxon>Hexamitidae</taxon>
        <taxon>Hexamitinae</taxon>
        <taxon>Spironucleus</taxon>
    </lineage>
</organism>
<dbReference type="EMBL" id="AUWU02000005">
    <property type="protein sequence ID" value="KAH0572931.1"/>
    <property type="molecule type" value="Genomic_DNA"/>
</dbReference>
<keyword evidence="1" id="KW-0175">Coiled coil</keyword>
<evidence type="ECO:0000256" key="1">
    <source>
        <dbReference type="SAM" id="Coils"/>
    </source>
</evidence>
<name>V6LQR8_9EUKA</name>
<dbReference type="VEuPathDB" id="GiardiaDB:SS50377_25046"/>
<feature type="coiled-coil region" evidence="1">
    <location>
        <begin position="187"/>
        <end position="214"/>
    </location>
</feature>
<evidence type="ECO:0000313" key="2">
    <source>
        <dbReference type="EMBL" id="EST43099.1"/>
    </source>
</evidence>
<evidence type="ECO:0000313" key="3">
    <source>
        <dbReference type="EMBL" id="KAH0572931.1"/>
    </source>
</evidence>
<evidence type="ECO:0000313" key="4">
    <source>
        <dbReference type="Proteomes" id="UP000018208"/>
    </source>
</evidence>
<feature type="coiled-coil region" evidence="1">
    <location>
        <begin position="289"/>
        <end position="579"/>
    </location>
</feature>
<dbReference type="AlphaFoldDB" id="V6LQR8"/>
<dbReference type="OrthoDB" id="2133190at2759"/>